<evidence type="ECO:0000313" key="1">
    <source>
        <dbReference type="EMBL" id="SDM81439.1"/>
    </source>
</evidence>
<reference evidence="2" key="1">
    <citation type="submission" date="2016-10" db="EMBL/GenBank/DDBJ databases">
        <authorList>
            <person name="Varghese N."/>
            <person name="Submissions S."/>
        </authorList>
    </citation>
    <scope>NUCLEOTIDE SEQUENCE [LARGE SCALE GENOMIC DNA]</scope>
    <source>
        <strain evidence="2">DSM 24536</strain>
    </source>
</reference>
<dbReference type="AlphaFoldDB" id="A0A1G9WAF2"/>
<dbReference type="Pfam" id="PF05258">
    <property type="entry name" value="DciA"/>
    <property type="match status" value="1"/>
</dbReference>
<dbReference type="EMBL" id="FNHH01000024">
    <property type="protein sequence ID" value="SDM81439.1"/>
    <property type="molecule type" value="Genomic_DNA"/>
</dbReference>
<keyword evidence="2" id="KW-1185">Reference proteome</keyword>
<dbReference type="InterPro" id="IPR007922">
    <property type="entry name" value="DciA-like"/>
</dbReference>
<accession>A0A1G9WAF2</accession>
<dbReference type="PANTHER" id="PTHR36456">
    <property type="entry name" value="UPF0232 PROTEIN SCO3875"/>
    <property type="match status" value="1"/>
</dbReference>
<dbReference type="Proteomes" id="UP000199226">
    <property type="component" value="Unassembled WGS sequence"/>
</dbReference>
<proteinExistence type="predicted"/>
<dbReference type="RefSeq" id="WP_090706005.1">
    <property type="nucleotide sequence ID" value="NZ_FNHH01000024.1"/>
</dbReference>
<gene>
    <name evidence="1" type="ORF">SAMN05421813_12435</name>
</gene>
<organism evidence="1 2">
    <name type="scientific">Daejeonella rubra</name>
    <dbReference type="NCBI Taxonomy" id="990371"/>
    <lineage>
        <taxon>Bacteria</taxon>
        <taxon>Pseudomonadati</taxon>
        <taxon>Bacteroidota</taxon>
        <taxon>Sphingobacteriia</taxon>
        <taxon>Sphingobacteriales</taxon>
        <taxon>Sphingobacteriaceae</taxon>
        <taxon>Daejeonella</taxon>
    </lineage>
</organism>
<evidence type="ECO:0008006" key="3">
    <source>
        <dbReference type="Google" id="ProtNLM"/>
    </source>
</evidence>
<dbReference type="OrthoDB" id="9796545at2"/>
<evidence type="ECO:0000313" key="2">
    <source>
        <dbReference type="Proteomes" id="UP000199226"/>
    </source>
</evidence>
<name>A0A1G9WAF2_9SPHI</name>
<sequence length="96" mass="11319">MGRTNDRSLKDAIEQMLQVYKLRRKFDETSLIVAWPEMMGKAVANRTKDIFIRDRKLFIRLESAVIKNELLMMRSNIIEKMNERAGTSIIDEIIFL</sequence>
<dbReference type="STRING" id="990371.SAMN05421813_12435"/>
<protein>
    <recommendedName>
        <fullName evidence="3">RNA-binding protein</fullName>
    </recommendedName>
</protein>
<dbReference type="PANTHER" id="PTHR36456:SF1">
    <property type="entry name" value="UPF0232 PROTEIN SCO3875"/>
    <property type="match status" value="1"/>
</dbReference>